<dbReference type="GeneID" id="68616212"/>
<dbReference type="AlphaFoldDB" id="A0AAV3UHK6"/>
<name>A0AAV3UHK6_9EURY</name>
<feature type="domain" description="Halobacterial output" evidence="1">
    <location>
        <begin position="24"/>
        <end position="98"/>
    </location>
</feature>
<evidence type="ECO:0000313" key="3">
    <source>
        <dbReference type="Proteomes" id="UP001501729"/>
    </source>
</evidence>
<evidence type="ECO:0000313" key="2">
    <source>
        <dbReference type="EMBL" id="GAA5050112.1"/>
    </source>
</evidence>
<accession>A0AAV3UHK6</accession>
<dbReference type="InterPro" id="IPR040624">
    <property type="entry name" value="HalOD1"/>
</dbReference>
<reference evidence="2 3" key="1">
    <citation type="journal article" date="2019" name="Int. J. Syst. Evol. Microbiol.">
        <title>The Global Catalogue of Microorganisms (GCM) 10K type strain sequencing project: providing services to taxonomists for standard genome sequencing and annotation.</title>
        <authorList>
            <consortium name="The Broad Institute Genomics Platform"/>
            <consortium name="The Broad Institute Genome Sequencing Center for Infectious Disease"/>
            <person name="Wu L."/>
            <person name="Ma J."/>
        </authorList>
    </citation>
    <scope>NUCLEOTIDE SEQUENCE [LARGE SCALE GENOMIC DNA]</scope>
    <source>
        <strain evidence="2 3">JCM 17504</strain>
    </source>
</reference>
<dbReference type="Pfam" id="PF18545">
    <property type="entry name" value="HalOD1"/>
    <property type="match status" value="1"/>
</dbReference>
<gene>
    <name evidence="2" type="ORF">GCM10025751_23730</name>
</gene>
<keyword evidence="3" id="KW-1185">Reference proteome</keyword>
<protein>
    <recommendedName>
        <fullName evidence="1">Halobacterial output domain-containing protein</fullName>
    </recommendedName>
</protein>
<organism evidence="2 3">
    <name type="scientific">Haladaptatus pallidirubidus</name>
    <dbReference type="NCBI Taxonomy" id="1008152"/>
    <lineage>
        <taxon>Archaea</taxon>
        <taxon>Methanobacteriati</taxon>
        <taxon>Methanobacteriota</taxon>
        <taxon>Stenosarchaea group</taxon>
        <taxon>Halobacteria</taxon>
        <taxon>Halobacteriales</taxon>
        <taxon>Haladaptataceae</taxon>
        <taxon>Haladaptatus</taxon>
    </lineage>
</organism>
<dbReference type="RefSeq" id="WP_227777612.1">
    <property type="nucleotide sequence ID" value="NZ_BAABKX010000008.1"/>
</dbReference>
<proteinExistence type="predicted"/>
<dbReference type="EMBL" id="BAABKX010000008">
    <property type="protein sequence ID" value="GAA5050112.1"/>
    <property type="molecule type" value="Genomic_DNA"/>
</dbReference>
<sequence>MIPETSNTPDSTRRYVTYYGQSESTALTTTLVHALADAMDIDVTDSEQVLYRSINPDALDELFKPQYNGIPRSNGHLTFIVHDYVVMISADGRIEITPVYK</sequence>
<comment type="caution">
    <text evidence="2">The sequence shown here is derived from an EMBL/GenBank/DDBJ whole genome shotgun (WGS) entry which is preliminary data.</text>
</comment>
<dbReference type="Proteomes" id="UP001501729">
    <property type="component" value="Unassembled WGS sequence"/>
</dbReference>
<evidence type="ECO:0000259" key="1">
    <source>
        <dbReference type="Pfam" id="PF18545"/>
    </source>
</evidence>